<dbReference type="EMBL" id="JAPEIS010000005">
    <property type="protein sequence ID" value="KAJ8066178.1"/>
    <property type="molecule type" value="Genomic_DNA"/>
</dbReference>
<evidence type="ECO:0000313" key="3">
    <source>
        <dbReference type="Proteomes" id="UP001152300"/>
    </source>
</evidence>
<name>A0A9X0AS78_9HELO</name>
<gene>
    <name evidence="2" type="ORF">OCU04_005264</name>
</gene>
<evidence type="ECO:0000256" key="1">
    <source>
        <dbReference type="SAM" id="MobiDB-lite"/>
    </source>
</evidence>
<dbReference type="AlphaFoldDB" id="A0A9X0AS78"/>
<feature type="region of interest" description="Disordered" evidence="1">
    <location>
        <begin position="65"/>
        <end position="91"/>
    </location>
</feature>
<sequence>MSKEATGDKDLLNFSSSDTMNNIPVINEFVGSRLRTVDSSLSGIQILQVIHRNPVVEEHIRRIFHQSAEPDTDENSDNIGEDDLLKIEMRK</sequence>
<keyword evidence="3" id="KW-1185">Reference proteome</keyword>
<feature type="compositionally biased region" description="Acidic residues" evidence="1">
    <location>
        <begin position="70"/>
        <end position="82"/>
    </location>
</feature>
<proteinExistence type="predicted"/>
<reference evidence="2" key="1">
    <citation type="submission" date="2022-11" db="EMBL/GenBank/DDBJ databases">
        <title>Genome Resource of Sclerotinia nivalis Strain SnTB1, a Plant Pathogen Isolated from American Ginseng.</title>
        <authorList>
            <person name="Fan S."/>
        </authorList>
    </citation>
    <scope>NUCLEOTIDE SEQUENCE</scope>
    <source>
        <strain evidence="2">SnTB1</strain>
    </source>
</reference>
<organism evidence="2 3">
    <name type="scientific">Sclerotinia nivalis</name>
    <dbReference type="NCBI Taxonomy" id="352851"/>
    <lineage>
        <taxon>Eukaryota</taxon>
        <taxon>Fungi</taxon>
        <taxon>Dikarya</taxon>
        <taxon>Ascomycota</taxon>
        <taxon>Pezizomycotina</taxon>
        <taxon>Leotiomycetes</taxon>
        <taxon>Helotiales</taxon>
        <taxon>Sclerotiniaceae</taxon>
        <taxon>Sclerotinia</taxon>
    </lineage>
</organism>
<protein>
    <submittedName>
        <fullName evidence="2">Uncharacterized protein</fullName>
    </submittedName>
</protein>
<accession>A0A9X0AS78</accession>
<evidence type="ECO:0000313" key="2">
    <source>
        <dbReference type="EMBL" id="KAJ8066178.1"/>
    </source>
</evidence>
<comment type="caution">
    <text evidence="2">The sequence shown here is derived from an EMBL/GenBank/DDBJ whole genome shotgun (WGS) entry which is preliminary data.</text>
</comment>
<dbReference type="Proteomes" id="UP001152300">
    <property type="component" value="Unassembled WGS sequence"/>
</dbReference>